<feature type="region of interest" description="Disordered" evidence="1">
    <location>
        <begin position="1"/>
        <end position="39"/>
    </location>
</feature>
<accession>A0ABQ4YBA4</accession>
<dbReference type="Proteomes" id="UP001151760">
    <property type="component" value="Unassembled WGS sequence"/>
</dbReference>
<proteinExistence type="predicted"/>
<evidence type="ECO:0000256" key="1">
    <source>
        <dbReference type="SAM" id="MobiDB-lite"/>
    </source>
</evidence>
<gene>
    <name evidence="2" type="ORF">Tco_0724866</name>
</gene>
<organism evidence="2 3">
    <name type="scientific">Tanacetum coccineum</name>
    <dbReference type="NCBI Taxonomy" id="301880"/>
    <lineage>
        <taxon>Eukaryota</taxon>
        <taxon>Viridiplantae</taxon>
        <taxon>Streptophyta</taxon>
        <taxon>Embryophyta</taxon>
        <taxon>Tracheophyta</taxon>
        <taxon>Spermatophyta</taxon>
        <taxon>Magnoliopsida</taxon>
        <taxon>eudicotyledons</taxon>
        <taxon>Gunneridae</taxon>
        <taxon>Pentapetalae</taxon>
        <taxon>asterids</taxon>
        <taxon>campanulids</taxon>
        <taxon>Asterales</taxon>
        <taxon>Asteraceae</taxon>
        <taxon>Asteroideae</taxon>
        <taxon>Anthemideae</taxon>
        <taxon>Anthemidinae</taxon>
        <taxon>Tanacetum</taxon>
    </lineage>
</organism>
<name>A0ABQ4YBA4_9ASTR</name>
<evidence type="ECO:0000313" key="2">
    <source>
        <dbReference type="EMBL" id="GJS74985.1"/>
    </source>
</evidence>
<sequence length="239" mass="27140">MAMVVRGHGRDNAVVPDDDRPWEPPSIHKNAKGRKKGSDAALIKKFEDGEKKKLPIKFNFNDLRTAKPIRPNRRHFTGLIGNKIERSVPFCYESWEALPDKYMGTLWPAIHTYFDMKTHSSGPNAKQVEKGMEAHSKHFLRALFLFPHAPSASLPFGRFLVFAILEDLLPIEQRGCRSIGSTGDALCVVRERVIRSSGGRRYSLQLERRSSTDIPFIGKNFSFVILYCCIRDLRIIATA</sequence>
<evidence type="ECO:0000313" key="3">
    <source>
        <dbReference type="Proteomes" id="UP001151760"/>
    </source>
</evidence>
<reference evidence="2" key="2">
    <citation type="submission" date="2022-01" db="EMBL/GenBank/DDBJ databases">
        <authorList>
            <person name="Yamashiro T."/>
            <person name="Shiraishi A."/>
            <person name="Satake H."/>
            <person name="Nakayama K."/>
        </authorList>
    </citation>
    <scope>NUCLEOTIDE SEQUENCE</scope>
</reference>
<protein>
    <submittedName>
        <fullName evidence="2">Uncharacterized protein</fullName>
    </submittedName>
</protein>
<dbReference type="EMBL" id="BQNB010010270">
    <property type="protein sequence ID" value="GJS74985.1"/>
    <property type="molecule type" value="Genomic_DNA"/>
</dbReference>
<comment type="caution">
    <text evidence="2">The sequence shown here is derived from an EMBL/GenBank/DDBJ whole genome shotgun (WGS) entry which is preliminary data.</text>
</comment>
<reference evidence="2" key="1">
    <citation type="journal article" date="2022" name="Int. J. Mol. Sci.">
        <title>Draft Genome of Tanacetum Coccineum: Genomic Comparison of Closely Related Tanacetum-Family Plants.</title>
        <authorList>
            <person name="Yamashiro T."/>
            <person name="Shiraishi A."/>
            <person name="Nakayama K."/>
            <person name="Satake H."/>
        </authorList>
    </citation>
    <scope>NUCLEOTIDE SEQUENCE</scope>
</reference>
<keyword evidence="3" id="KW-1185">Reference proteome</keyword>